<protein>
    <submittedName>
        <fullName evidence="2">Uncharacterized protein</fullName>
    </submittedName>
</protein>
<dbReference type="AlphaFoldDB" id="A0A9X3RDK6"/>
<dbReference type="RefSeq" id="WP_269927015.1">
    <property type="nucleotide sequence ID" value="NZ_JAMKBJ010000011.1"/>
</dbReference>
<evidence type="ECO:0000313" key="2">
    <source>
        <dbReference type="EMBL" id="MCZ8537945.1"/>
    </source>
</evidence>
<keyword evidence="1" id="KW-0472">Membrane</keyword>
<dbReference type="Proteomes" id="UP001152173">
    <property type="component" value="Unassembled WGS sequence"/>
</dbReference>
<feature type="transmembrane region" description="Helical" evidence="1">
    <location>
        <begin position="12"/>
        <end position="30"/>
    </location>
</feature>
<gene>
    <name evidence="2" type="ORF">M9R32_12185</name>
</gene>
<sequence length="140" mass="16431">MKAIHFITISSAHALVFTIMLKFLFVFDYITWNPIRWTQKWQVFSAAHPFVKWILTFLVIFLVINITMGLFLLIKKMPAFATSIVVGLAIWILLEWSIYQDFSHISWNSIPIVASILIISRALAETIVYYDQEVYEDKRK</sequence>
<keyword evidence="3" id="KW-1185">Reference proteome</keyword>
<evidence type="ECO:0000256" key="1">
    <source>
        <dbReference type="SAM" id="Phobius"/>
    </source>
</evidence>
<comment type="caution">
    <text evidence="2">The sequence shown here is derived from an EMBL/GenBank/DDBJ whole genome shotgun (WGS) entry which is preliminary data.</text>
</comment>
<name>A0A9X3RDK6_9BACL</name>
<dbReference type="EMBL" id="JAMKBJ010000011">
    <property type="protein sequence ID" value="MCZ8537945.1"/>
    <property type="molecule type" value="Genomic_DNA"/>
</dbReference>
<organism evidence="2 3">
    <name type="scientific">Paenisporosarcina quisquiliarum</name>
    <dbReference type="NCBI Taxonomy" id="365346"/>
    <lineage>
        <taxon>Bacteria</taxon>
        <taxon>Bacillati</taxon>
        <taxon>Bacillota</taxon>
        <taxon>Bacilli</taxon>
        <taxon>Bacillales</taxon>
        <taxon>Caryophanaceae</taxon>
        <taxon>Paenisporosarcina</taxon>
    </lineage>
</organism>
<reference evidence="2" key="1">
    <citation type="submission" date="2022-05" db="EMBL/GenBank/DDBJ databases">
        <authorList>
            <person name="Colautti A."/>
            <person name="Iacumin L."/>
        </authorList>
    </citation>
    <scope>NUCLEOTIDE SEQUENCE</scope>
    <source>
        <strain evidence="2">SK 55</strain>
    </source>
</reference>
<feature type="transmembrane region" description="Helical" evidence="1">
    <location>
        <begin position="80"/>
        <end position="99"/>
    </location>
</feature>
<evidence type="ECO:0000313" key="3">
    <source>
        <dbReference type="Proteomes" id="UP001152173"/>
    </source>
</evidence>
<keyword evidence="1" id="KW-0812">Transmembrane</keyword>
<feature type="transmembrane region" description="Helical" evidence="1">
    <location>
        <begin position="105"/>
        <end position="130"/>
    </location>
</feature>
<proteinExistence type="predicted"/>
<feature type="transmembrane region" description="Helical" evidence="1">
    <location>
        <begin position="50"/>
        <end position="73"/>
    </location>
</feature>
<keyword evidence="1" id="KW-1133">Transmembrane helix</keyword>
<accession>A0A9X3RDK6</accession>